<dbReference type="GO" id="GO:0022857">
    <property type="term" value="F:transmembrane transporter activity"/>
    <property type="evidence" value="ECO:0007669"/>
    <property type="project" value="TreeGrafter"/>
</dbReference>
<organism evidence="11 13">
    <name type="scientific">Eubacterium ramulus</name>
    <dbReference type="NCBI Taxonomy" id="39490"/>
    <lineage>
        <taxon>Bacteria</taxon>
        <taxon>Bacillati</taxon>
        <taxon>Bacillota</taxon>
        <taxon>Clostridia</taxon>
        <taxon>Eubacteriales</taxon>
        <taxon>Eubacteriaceae</taxon>
        <taxon>Eubacterium</taxon>
    </lineage>
</organism>
<dbReference type="PANTHER" id="PTHR35011">
    <property type="entry name" value="2,3-DIKETO-L-GULONATE TRAP TRANSPORTER SMALL PERMEASE PROTEIN YIAM"/>
    <property type="match status" value="1"/>
</dbReference>
<evidence type="ECO:0000256" key="8">
    <source>
        <dbReference type="ARBA" id="ARBA00038436"/>
    </source>
</evidence>
<dbReference type="EMBL" id="CYYA01000003">
    <property type="protein sequence ID" value="CUM80604.1"/>
    <property type="molecule type" value="Genomic_DNA"/>
</dbReference>
<evidence type="ECO:0000256" key="5">
    <source>
        <dbReference type="ARBA" id="ARBA00022692"/>
    </source>
</evidence>
<evidence type="ECO:0000256" key="1">
    <source>
        <dbReference type="ARBA" id="ARBA00004429"/>
    </source>
</evidence>
<dbReference type="GeneID" id="42786080"/>
<keyword evidence="4" id="KW-0997">Cell inner membrane</keyword>
<feature type="transmembrane region" description="Helical" evidence="9">
    <location>
        <begin position="131"/>
        <end position="152"/>
    </location>
</feature>
<comment type="similarity">
    <text evidence="8">Belongs to the TRAP transporter small permease family.</text>
</comment>
<dbReference type="Proteomes" id="UP000095492">
    <property type="component" value="Unassembled WGS sequence"/>
</dbReference>
<evidence type="ECO:0000313" key="11">
    <source>
        <dbReference type="EMBL" id="CUM80604.1"/>
    </source>
</evidence>
<feature type="transmembrane region" description="Helical" evidence="9">
    <location>
        <begin position="14"/>
        <end position="39"/>
    </location>
</feature>
<keyword evidence="7 9" id="KW-0472">Membrane</keyword>
<dbReference type="InterPro" id="IPR055348">
    <property type="entry name" value="DctQ"/>
</dbReference>
<sequence length="170" mass="19524">MQVLQKINKYISQILKVALIACFTYMTVVLSLQVFGRYLFHKGFSWTEETARYIMIWAVFLGAAYIALNLEHVKVSIIEDLMKKQKHKQILELVQHIAGFIFVVIVLKYGFMQMTIAKLSKSANTGLSMMFPYLVFPVAFALLSYAYFYRALDDIVKLTKKDQTEGGEGQ</sequence>
<dbReference type="PANTHER" id="PTHR35011:SF10">
    <property type="entry name" value="TRAP TRANSPORTER SMALL PERMEASE PROTEIN"/>
    <property type="match status" value="1"/>
</dbReference>
<reference evidence="12 14" key="2">
    <citation type="journal article" date="2019" name="Nat. Med.">
        <title>A library of human gut bacterial isolates paired with longitudinal multiomics data enables mechanistic microbiome research.</title>
        <authorList>
            <person name="Poyet M."/>
            <person name="Groussin M."/>
            <person name="Gibbons S.M."/>
            <person name="Avila-Pacheco J."/>
            <person name="Jiang X."/>
            <person name="Kearney S.M."/>
            <person name="Perrotta A.R."/>
            <person name="Berdy B."/>
            <person name="Zhao S."/>
            <person name="Lieberman T.D."/>
            <person name="Swanson P.K."/>
            <person name="Smith M."/>
            <person name="Roesemann S."/>
            <person name="Alexander J.E."/>
            <person name="Rich S.A."/>
            <person name="Livny J."/>
            <person name="Vlamakis H."/>
            <person name="Clish C."/>
            <person name="Bullock K."/>
            <person name="Deik A."/>
            <person name="Scott J."/>
            <person name="Pierce K.A."/>
            <person name="Xavier R.J."/>
            <person name="Alm E.J."/>
        </authorList>
    </citation>
    <scope>NUCLEOTIDE SEQUENCE [LARGE SCALE GENOMIC DNA]</scope>
    <source>
        <strain evidence="12 14">BIOML-A3</strain>
    </source>
</reference>
<feature type="transmembrane region" description="Helical" evidence="9">
    <location>
        <begin position="90"/>
        <end position="111"/>
    </location>
</feature>
<keyword evidence="3" id="KW-1003">Cell membrane</keyword>
<dbReference type="EMBL" id="WKRA01000011">
    <property type="protein sequence ID" value="MSD16067.1"/>
    <property type="molecule type" value="Genomic_DNA"/>
</dbReference>
<dbReference type="InterPro" id="IPR007387">
    <property type="entry name" value="TRAP_DctQ"/>
</dbReference>
<evidence type="ECO:0000313" key="14">
    <source>
        <dbReference type="Proteomes" id="UP000431304"/>
    </source>
</evidence>
<evidence type="ECO:0000259" key="10">
    <source>
        <dbReference type="Pfam" id="PF04290"/>
    </source>
</evidence>
<name>A0A173RR76_EUBRA</name>
<evidence type="ECO:0000256" key="4">
    <source>
        <dbReference type="ARBA" id="ARBA00022519"/>
    </source>
</evidence>
<dbReference type="Pfam" id="PF04290">
    <property type="entry name" value="DctQ"/>
    <property type="match status" value="1"/>
</dbReference>
<accession>A0A173RR76</accession>
<dbReference type="GO" id="GO:0015740">
    <property type="term" value="P:C4-dicarboxylate transport"/>
    <property type="evidence" value="ECO:0007669"/>
    <property type="project" value="TreeGrafter"/>
</dbReference>
<feature type="transmembrane region" description="Helical" evidence="9">
    <location>
        <begin position="51"/>
        <end position="70"/>
    </location>
</feature>
<evidence type="ECO:0000313" key="12">
    <source>
        <dbReference type="EMBL" id="MSD16067.1"/>
    </source>
</evidence>
<dbReference type="STRING" id="39490.ERS852448_00561"/>
<evidence type="ECO:0000256" key="3">
    <source>
        <dbReference type="ARBA" id="ARBA00022475"/>
    </source>
</evidence>
<dbReference type="AlphaFoldDB" id="A0A173RR76"/>
<reference evidence="11 13" key="1">
    <citation type="submission" date="2015-09" db="EMBL/GenBank/DDBJ databases">
        <authorList>
            <consortium name="Pathogen Informatics"/>
        </authorList>
    </citation>
    <scope>NUCLEOTIDE SEQUENCE [LARGE SCALE GENOMIC DNA]</scope>
    <source>
        <strain evidence="11 13">2789STDY5608891</strain>
    </source>
</reference>
<keyword evidence="5 9" id="KW-0812">Transmembrane</keyword>
<protein>
    <submittedName>
        <fullName evidence="11">2,3-diketo-L-gulonate TRAP transporter small permease protein YiaM</fullName>
    </submittedName>
    <submittedName>
        <fullName evidence="12">TRAP transporter small permease subunit</fullName>
    </submittedName>
</protein>
<evidence type="ECO:0000256" key="7">
    <source>
        <dbReference type="ARBA" id="ARBA00023136"/>
    </source>
</evidence>
<evidence type="ECO:0000313" key="13">
    <source>
        <dbReference type="Proteomes" id="UP000095492"/>
    </source>
</evidence>
<evidence type="ECO:0000256" key="2">
    <source>
        <dbReference type="ARBA" id="ARBA00022448"/>
    </source>
</evidence>
<keyword evidence="2" id="KW-0813">Transport</keyword>
<dbReference type="GO" id="GO:0005886">
    <property type="term" value="C:plasma membrane"/>
    <property type="evidence" value="ECO:0007669"/>
    <property type="project" value="UniProtKB-SubCell"/>
</dbReference>
<dbReference type="Proteomes" id="UP000431304">
    <property type="component" value="Unassembled WGS sequence"/>
</dbReference>
<feature type="domain" description="Tripartite ATP-independent periplasmic transporters DctQ component" evidence="10">
    <location>
        <begin position="26"/>
        <end position="155"/>
    </location>
</feature>
<evidence type="ECO:0000256" key="6">
    <source>
        <dbReference type="ARBA" id="ARBA00022989"/>
    </source>
</evidence>
<keyword evidence="6 9" id="KW-1133">Transmembrane helix</keyword>
<gene>
    <name evidence="11" type="ORF">ERS852448_00561</name>
    <name evidence="12" type="ORF">GKE72_08260</name>
</gene>
<proteinExistence type="inferred from homology"/>
<dbReference type="RefSeq" id="WP_021738587.1">
    <property type="nucleotide sequence ID" value="NZ_CABKSU010000037.1"/>
</dbReference>
<comment type="subcellular location">
    <subcellularLocation>
        <location evidence="1">Cell inner membrane</location>
        <topology evidence="1">Multi-pass membrane protein</topology>
    </subcellularLocation>
</comment>
<evidence type="ECO:0000256" key="9">
    <source>
        <dbReference type="SAM" id="Phobius"/>
    </source>
</evidence>